<dbReference type="AlphaFoldDB" id="A0ABD3MVD6"/>
<accession>A0ABD3MVD6</accession>
<dbReference type="PANTHER" id="PTHR17453:SF0">
    <property type="entry name" value="SIGNAL RECOGNITION PARTICLE 19 KDA PROTEIN"/>
    <property type="match status" value="1"/>
</dbReference>
<keyword evidence="3" id="KW-0733">Signal recognition particle</keyword>
<comment type="caution">
    <text evidence="6">The sequence shown here is derived from an EMBL/GenBank/DDBJ whole genome shotgun (WGS) entry which is preliminary data.</text>
</comment>
<evidence type="ECO:0000313" key="6">
    <source>
        <dbReference type="EMBL" id="KAL3766207.1"/>
    </source>
</evidence>
<keyword evidence="2" id="KW-0963">Cytoplasm</keyword>
<keyword evidence="4" id="KW-0687">Ribonucleoprotein</keyword>
<evidence type="ECO:0000313" key="7">
    <source>
        <dbReference type="Proteomes" id="UP001530315"/>
    </source>
</evidence>
<proteinExistence type="predicted"/>
<sequence length="242" mass="26648">MGKNRVRVKQIGGGGAKMPINPLADLAVPPDEMIHLPPKPDSNSGFMIWPMGEIFTMKFKTFSAIYPNYLDAEKTVKLGRRIAAKDAVPEPTMQDIHEALVRLDIRHVIQPHKGYSRDASSRWDNPGRVLVDLDGATRSGVLDISPDGAYDMDDAIPEFGDDGNDDNQIKEKGEGRGKKLLLRKLALVISGLPNRQKRLEVKSKILEEEKLKAAKEEKIGTKSGTSTIGAGGNRKKKGKKKK</sequence>
<keyword evidence="7" id="KW-1185">Reference proteome</keyword>
<feature type="region of interest" description="Disordered" evidence="5">
    <location>
        <begin position="144"/>
        <end position="173"/>
    </location>
</feature>
<name>A0ABD3MVD6_9STRA</name>
<feature type="compositionally biased region" description="Basic residues" evidence="5">
    <location>
        <begin position="233"/>
        <end position="242"/>
    </location>
</feature>
<dbReference type="Gene3D" id="3.30.56.30">
    <property type="entry name" value="Signal recognition particle, SRP19-like subunit"/>
    <property type="match status" value="1"/>
</dbReference>
<evidence type="ECO:0000256" key="5">
    <source>
        <dbReference type="SAM" id="MobiDB-lite"/>
    </source>
</evidence>
<dbReference type="GO" id="GO:0005786">
    <property type="term" value="C:signal recognition particle, endoplasmic reticulum targeting"/>
    <property type="evidence" value="ECO:0007669"/>
    <property type="project" value="UniProtKB-KW"/>
</dbReference>
<evidence type="ECO:0000256" key="3">
    <source>
        <dbReference type="ARBA" id="ARBA00023135"/>
    </source>
</evidence>
<dbReference type="SUPFAM" id="SSF69695">
    <property type="entry name" value="SRP19"/>
    <property type="match status" value="1"/>
</dbReference>
<evidence type="ECO:0000256" key="4">
    <source>
        <dbReference type="ARBA" id="ARBA00023274"/>
    </source>
</evidence>
<feature type="compositionally biased region" description="Acidic residues" evidence="5">
    <location>
        <begin position="150"/>
        <end position="165"/>
    </location>
</feature>
<dbReference type="PANTHER" id="PTHR17453">
    <property type="entry name" value="SIGNAL RECOGNITION PARTICLE 19 KD PROTEIN"/>
    <property type="match status" value="1"/>
</dbReference>
<gene>
    <name evidence="6" type="ORF">ACHAW5_002553</name>
</gene>
<dbReference type="Pfam" id="PF01922">
    <property type="entry name" value="SRP19"/>
    <property type="match status" value="1"/>
</dbReference>
<evidence type="ECO:0000256" key="2">
    <source>
        <dbReference type="ARBA" id="ARBA00022490"/>
    </source>
</evidence>
<protein>
    <submittedName>
        <fullName evidence="6">Uncharacterized protein</fullName>
    </submittedName>
</protein>
<evidence type="ECO:0000256" key="1">
    <source>
        <dbReference type="ARBA" id="ARBA00004496"/>
    </source>
</evidence>
<feature type="region of interest" description="Disordered" evidence="5">
    <location>
        <begin position="212"/>
        <end position="242"/>
    </location>
</feature>
<organism evidence="6 7">
    <name type="scientific">Stephanodiscus triporus</name>
    <dbReference type="NCBI Taxonomy" id="2934178"/>
    <lineage>
        <taxon>Eukaryota</taxon>
        <taxon>Sar</taxon>
        <taxon>Stramenopiles</taxon>
        <taxon>Ochrophyta</taxon>
        <taxon>Bacillariophyta</taxon>
        <taxon>Coscinodiscophyceae</taxon>
        <taxon>Thalassiosirophycidae</taxon>
        <taxon>Stephanodiscales</taxon>
        <taxon>Stephanodiscaceae</taxon>
        <taxon>Stephanodiscus</taxon>
    </lineage>
</organism>
<dbReference type="InterPro" id="IPR002778">
    <property type="entry name" value="Signal_recog_particle_SRP19"/>
</dbReference>
<dbReference type="Proteomes" id="UP001530315">
    <property type="component" value="Unassembled WGS sequence"/>
</dbReference>
<comment type="subcellular location">
    <subcellularLocation>
        <location evidence="1">Cytoplasm</location>
    </subcellularLocation>
</comment>
<reference evidence="6 7" key="1">
    <citation type="submission" date="2024-10" db="EMBL/GenBank/DDBJ databases">
        <title>Updated reference genomes for cyclostephanoid diatoms.</title>
        <authorList>
            <person name="Roberts W.R."/>
            <person name="Alverson A.J."/>
        </authorList>
    </citation>
    <scope>NUCLEOTIDE SEQUENCE [LARGE SCALE GENOMIC DNA]</scope>
    <source>
        <strain evidence="6 7">AJA276-08</strain>
    </source>
</reference>
<dbReference type="InterPro" id="IPR036521">
    <property type="entry name" value="SRP19-like_sf"/>
</dbReference>
<dbReference type="EMBL" id="JALLAZ020001733">
    <property type="protein sequence ID" value="KAL3766207.1"/>
    <property type="molecule type" value="Genomic_DNA"/>
</dbReference>